<dbReference type="InterPro" id="IPR001320">
    <property type="entry name" value="Iontro_rcpt_C"/>
</dbReference>
<dbReference type="Proteomes" id="UP001353858">
    <property type="component" value="Unassembled WGS sequence"/>
</dbReference>
<keyword evidence="8" id="KW-0325">Glycoprotein</keyword>
<feature type="transmembrane region" description="Helical" evidence="9">
    <location>
        <begin position="307"/>
        <end position="325"/>
    </location>
</feature>
<organism evidence="12 13">
    <name type="scientific">Aquatica leii</name>
    <dbReference type="NCBI Taxonomy" id="1421715"/>
    <lineage>
        <taxon>Eukaryota</taxon>
        <taxon>Metazoa</taxon>
        <taxon>Ecdysozoa</taxon>
        <taxon>Arthropoda</taxon>
        <taxon>Hexapoda</taxon>
        <taxon>Insecta</taxon>
        <taxon>Pterygota</taxon>
        <taxon>Neoptera</taxon>
        <taxon>Endopterygota</taxon>
        <taxon>Coleoptera</taxon>
        <taxon>Polyphaga</taxon>
        <taxon>Elateriformia</taxon>
        <taxon>Elateroidea</taxon>
        <taxon>Lampyridae</taxon>
        <taxon>Luciolinae</taxon>
        <taxon>Aquatica</taxon>
    </lineage>
</organism>
<evidence type="ECO:0000256" key="6">
    <source>
        <dbReference type="ARBA" id="ARBA00023136"/>
    </source>
</evidence>
<evidence type="ECO:0000256" key="7">
    <source>
        <dbReference type="ARBA" id="ARBA00023170"/>
    </source>
</evidence>
<comment type="caution">
    <text evidence="12">The sequence shown here is derived from an EMBL/GenBank/DDBJ whole genome shotgun (WGS) entry which is preliminary data.</text>
</comment>
<dbReference type="InterPro" id="IPR052192">
    <property type="entry name" value="Insect_Ionotropic_Sensory_Rcpt"/>
</dbReference>
<evidence type="ECO:0000256" key="9">
    <source>
        <dbReference type="SAM" id="Phobius"/>
    </source>
</evidence>
<evidence type="ECO:0000313" key="13">
    <source>
        <dbReference type="Proteomes" id="UP001353858"/>
    </source>
</evidence>
<feature type="transmembrane region" description="Helical" evidence="9">
    <location>
        <begin position="720"/>
        <end position="739"/>
    </location>
</feature>
<evidence type="ECO:0000256" key="8">
    <source>
        <dbReference type="ARBA" id="ARBA00023180"/>
    </source>
</evidence>
<comment type="similarity">
    <text evidence="2">Belongs to the glutamate-gated ion channel (TC 1.A.10.1) family.</text>
</comment>
<keyword evidence="6 9" id="KW-0472">Membrane</keyword>
<dbReference type="PANTHER" id="PTHR42643:SF39">
    <property type="entry name" value="IONOTROPIC RECEPTOR 56A-RELATED"/>
    <property type="match status" value="1"/>
</dbReference>
<feature type="signal peptide" evidence="10">
    <location>
        <begin position="1"/>
        <end position="18"/>
    </location>
</feature>
<evidence type="ECO:0000256" key="3">
    <source>
        <dbReference type="ARBA" id="ARBA00022475"/>
    </source>
</evidence>
<protein>
    <recommendedName>
        <fullName evidence="11">Ionotropic glutamate receptor C-terminal domain-containing protein</fullName>
    </recommendedName>
</protein>
<dbReference type="Pfam" id="PF00060">
    <property type="entry name" value="Lig_chan"/>
    <property type="match status" value="1"/>
</dbReference>
<evidence type="ECO:0000256" key="2">
    <source>
        <dbReference type="ARBA" id="ARBA00008685"/>
    </source>
</evidence>
<reference evidence="13" key="1">
    <citation type="submission" date="2023-01" db="EMBL/GenBank/DDBJ databases">
        <title>Key to firefly adult light organ development and bioluminescence: homeobox transcription factors regulate luciferase expression and transportation to peroxisome.</title>
        <authorList>
            <person name="Fu X."/>
        </authorList>
    </citation>
    <scope>NUCLEOTIDE SEQUENCE [LARGE SCALE GENOMIC DNA]</scope>
</reference>
<evidence type="ECO:0000313" key="12">
    <source>
        <dbReference type="EMBL" id="KAK4877920.1"/>
    </source>
</evidence>
<feature type="transmembrane region" description="Helical" evidence="9">
    <location>
        <begin position="780"/>
        <end position="804"/>
    </location>
</feature>
<keyword evidence="10" id="KW-0732">Signal</keyword>
<dbReference type="PANTHER" id="PTHR42643">
    <property type="entry name" value="IONOTROPIC RECEPTOR 20A-RELATED"/>
    <property type="match status" value="1"/>
</dbReference>
<dbReference type="AlphaFoldDB" id="A0AAN7SQB3"/>
<feature type="chain" id="PRO_5042944327" description="Ionotropic glutamate receptor C-terminal domain-containing protein" evidence="10">
    <location>
        <begin position="19"/>
        <end position="996"/>
    </location>
</feature>
<dbReference type="GO" id="GO:0005886">
    <property type="term" value="C:plasma membrane"/>
    <property type="evidence" value="ECO:0007669"/>
    <property type="project" value="UniProtKB-SubCell"/>
</dbReference>
<dbReference type="Gene3D" id="1.10.287.70">
    <property type="match status" value="2"/>
</dbReference>
<feature type="transmembrane region" description="Helical" evidence="9">
    <location>
        <begin position="961"/>
        <end position="985"/>
    </location>
</feature>
<comment type="subcellular location">
    <subcellularLocation>
        <location evidence="1">Cell membrane</location>
        <topology evidence="1">Multi-pass membrane protein</topology>
    </subcellularLocation>
</comment>
<evidence type="ECO:0000259" key="11">
    <source>
        <dbReference type="Pfam" id="PF00060"/>
    </source>
</evidence>
<evidence type="ECO:0000256" key="10">
    <source>
        <dbReference type="SAM" id="SignalP"/>
    </source>
</evidence>
<feature type="transmembrane region" description="Helical" evidence="9">
    <location>
        <begin position="365"/>
        <end position="389"/>
    </location>
</feature>
<name>A0AAN7SQB3_9COLE</name>
<dbReference type="GO" id="GO:0015276">
    <property type="term" value="F:ligand-gated monoatomic ion channel activity"/>
    <property type="evidence" value="ECO:0007669"/>
    <property type="project" value="InterPro"/>
</dbReference>
<keyword evidence="7" id="KW-0675">Receptor</keyword>
<dbReference type="GO" id="GO:0050906">
    <property type="term" value="P:detection of stimulus involved in sensory perception"/>
    <property type="evidence" value="ECO:0007669"/>
    <property type="project" value="UniProtKB-ARBA"/>
</dbReference>
<evidence type="ECO:0000256" key="1">
    <source>
        <dbReference type="ARBA" id="ARBA00004651"/>
    </source>
</evidence>
<gene>
    <name evidence="12" type="ORF">RN001_010426</name>
</gene>
<evidence type="ECO:0000256" key="5">
    <source>
        <dbReference type="ARBA" id="ARBA00022989"/>
    </source>
</evidence>
<keyword evidence="3" id="KW-1003">Cell membrane</keyword>
<sequence length="996" mass="116311">MLKPHVRILCVGLVAVFAFNKDQEQTKRVKICAQKTIEYMFDQDDTLLFMFDNDSYIFPNYVSNPSMINDFNKESHLLKKSIGHKQNFVMYSKNAEALNATLMNFIRTRTWVANMVPTRKLLLIIPTTDDDDIISVFHLLFQLEFSKFVVLTYDLNTTNSIKLMLGDPLAEPNQCGRSAKLLTTYSCNDPKLIQFPSFLRKYTNCNITYLIGVKHIDTARGTGKTGKTGMKIVDIIVNFFNITLIEKYDNDPSMRLDRFILRMTEINQCRFMSCTRIHAYTRFFFVVPTGKRIPALEALKLVFKTTVWILILLAFVLTSLVWWLFDKLKRSNKTDLTLCLLEVYSMTILGLTKTVRLFWAFRYLFIAYVIYSIHIQAVFTGKLVTLLTVPQFEKSIQSLEELAESNYSIIISKTFLNLINVTDTKHVYTKIRRQFVRYKDDEVYEILLQTNSAMNYTVFTDEESIEIYERTKKLKFNYFVDTSYSSGMKIERSYVRVNPHVGNYEVVSLDSKYYNREFQKMYLNYTRHNISNCTTQVQKFILLITSTTEVAEVFKLLWDYSISNVVVLTYDLQNSIKLMVSDPQAVPNQCGRNVKLITEHSCNDTKLIRFPKILRKYDDCNLTYYSWNEHVYKNVSKSSSLTLNLGSAIAEFFNMTLSIKFMDNFSANHDVFILRLGQICYCVLHNACTDIHEYRSYAWVVPAPKRIPPMETFRLVFKRSVWLLILTTYTATSLIWWLVEKYQKTGNETDLTLCFLKVYSMTLLGLTNTINFFWTLRYLFLAYVIYAIHIQAVFTSKLITLLTVPQYEKEIKSLEALVESNYPIMLPNAYFNVFNFNDTIDIYNKIKNKLVYISDDKFLDLLKHPNSMTNYTVLADNDVLEKASKIHKKTYHYFLDNSYTGSLKILLLMKPLTYSTVSFQKFVTMLIETGAVNKMNRDFDYTDKNFTISVSDKKKLSMEDLYPVFVFWSIGLLFACVLFAGEYLVCAVKRKYLNHT</sequence>
<keyword evidence="13" id="KW-1185">Reference proteome</keyword>
<evidence type="ECO:0000256" key="4">
    <source>
        <dbReference type="ARBA" id="ARBA00022692"/>
    </source>
</evidence>
<keyword evidence="4 9" id="KW-0812">Transmembrane</keyword>
<proteinExistence type="inferred from homology"/>
<feature type="domain" description="Ionotropic glutamate receptor C-terminal" evidence="11">
    <location>
        <begin position="305"/>
        <end position="530"/>
    </location>
</feature>
<dbReference type="EMBL" id="JARPUR010000004">
    <property type="protein sequence ID" value="KAK4877920.1"/>
    <property type="molecule type" value="Genomic_DNA"/>
</dbReference>
<accession>A0AAN7SQB3</accession>
<keyword evidence="5 9" id="KW-1133">Transmembrane helix</keyword>